<comment type="caution">
    <text evidence="3">The sequence shown here is derived from an EMBL/GenBank/DDBJ whole genome shotgun (WGS) entry which is preliminary data.</text>
</comment>
<dbReference type="Proteomes" id="UP001500037">
    <property type="component" value="Unassembled WGS sequence"/>
</dbReference>
<proteinExistence type="predicted"/>
<name>A0ABP4HDA6_9ACTN</name>
<sequence>MAGVITASEPSWTSPFTGLSPRDFSKLMTVLRRQGADTVRPGRPWSLPGQPLADNRPVGGSEAGAERRTGIEALPRRGKGGDPDPRSQATDTPTRAPADKQPTPTRPHNGRTGPPWPPQWGGDHTARTDPAADTGNRISVVHRYHEQMSSVFVTWIIAGP</sequence>
<reference evidence="2 4" key="2">
    <citation type="journal article" date="2019" name="Int. J. Syst. Evol. Microbiol.">
        <title>The Global Catalogue of Microorganisms (GCM) 10K type strain sequencing project: providing services to taxonomists for standard genome sequencing and annotation.</title>
        <authorList>
            <consortium name="The Broad Institute Genomics Platform"/>
            <consortium name="The Broad Institute Genome Sequencing Center for Infectious Disease"/>
            <person name="Wu L."/>
            <person name="Ma J."/>
        </authorList>
    </citation>
    <scope>NUCLEOTIDE SEQUENCE [LARGE SCALE GENOMIC DNA]</scope>
    <source>
        <strain evidence="2 4">JCM 13004</strain>
    </source>
</reference>
<keyword evidence="4" id="KW-1185">Reference proteome</keyword>
<accession>A0ABP4HDA6</accession>
<evidence type="ECO:0000313" key="4">
    <source>
        <dbReference type="Proteomes" id="UP001500037"/>
    </source>
</evidence>
<protein>
    <submittedName>
        <fullName evidence="3">Uncharacterized protein</fullName>
    </submittedName>
</protein>
<feature type="region of interest" description="Disordered" evidence="1">
    <location>
        <begin position="1"/>
        <end position="132"/>
    </location>
</feature>
<reference evidence="3" key="3">
    <citation type="submission" date="2023-12" db="EMBL/GenBank/DDBJ databases">
        <authorList>
            <person name="Sun Q."/>
            <person name="Inoue M."/>
        </authorList>
    </citation>
    <scope>NUCLEOTIDE SEQUENCE</scope>
    <source>
        <strain evidence="3">JCM 13004</strain>
    </source>
</reference>
<gene>
    <name evidence="2" type="ORF">GCM10009665_54420</name>
    <name evidence="3" type="ORF">GCM10009665_54620</name>
</gene>
<evidence type="ECO:0000256" key="1">
    <source>
        <dbReference type="SAM" id="MobiDB-lite"/>
    </source>
</evidence>
<evidence type="ECO:0000313" key="2">
    <source>
        <dbReference type="EMBL" id="GAA1257180.1"/>
    </source>
</evidence>
<feature type="compositionally biased region" description="Polar residues" evidence="1">
    <location>
        <begin position="8"/>
        <end position="17"/>
    </location>
</feature>
<evidence type="ECO:0000313" key="3">
    <source>
        <dbReference type="EMBL" id="GAA1257307.1"/>
    </source>
</evidence>
<dbReference type="EMBL" id="BAAALF010000123">
    <property type="protein sequence ID" value="GAA1257180.1"/>
    <property type="molecule type" value="Genomic_DNA"/>
</dbReference>
<reference evidence="3" key="1">
    <citation type="journal article" date="2014" name="Int. J. Syst. Evol. Microbiol.">
        <title>Complete genome of a new Firmicutes species belonging to the dominant human colonic microbiota ('Ruminococcus bicirculans') reveals two chromosomes and a selective capacity to utilize plant glucans.</title>
        <authorList>
            <consortium name="NISC Comparative Sequencing Program"/>
            <person name="Wegmann U."/>
            <person name="Louis P."/>
            <person name="Goesmann A."/>
            <person name="Henrissat B."/>
            <person name="Duncan S.H."/>
            <person name="Flint H.J."/>
        </authorList>
    </citation>
    <scope>NUCLEOTIDE SEQUENCE</scope>
    <source>
        <strain evidence="3">JCM 13004</strain>
    </source>
</reference>
<dbReference type="EMBL" id="BAAALF010000123">
    <property type="protein sequence ID" value="GAA1257307.1"/>
    <property type="molecule type" value="Genomic_DNA"/>
</dbReference>
<organism evidence="3 4">
    <name type="scientific">Kitasatospora nipponensis</name>
    <dbReference type="NCBI Taxonomy" id="258049"/>
    <lineage>
        <taxon>Bacteria</taxon>
        <taxon>Bacillati</taxon>
        <taxon>Actinomycetota</taxon>
        <taxon>Actinomycetes</taxon>
        <taxon>Kitasatosporales</taxon>
        <taxon>Streptomycetaceae</taxon>
        <taxon>Kitasatospora</taxon>
    </lineage>
</organism>